<reference evidence="1" key="2">
    <citation type="submission" date="2020-10" db="EMBL/GenBank/DDBJ databases">
        <authorList>
            <person name="Scholz U."/>
            <person name="Mascher M."/>
            <person name="Fiebig A."/>
        </authorList>
    </citation>
    <scope>NUCLEOTIDE SEQUENCE [LARGE SCALE GENOMIC DNA]</scope>
    <source>
        <strain evidence="1">cv. Morex</strain>
    </source>
</reference>
<dbReference type="AlphaFoldDB" id="A0A8I6YKX3"/>
<dbReference type="Gramene" id="HORVU.MOREX.r3.5HG0519110.1">
    <property type="protein sequence ID" value="HORVU.MOREX.r3.5HG0519110.1.CDS1"/>
    <property type="gene ID" value="HORVU.MOREX.r3.5HG0519110"/>
</dbReference>
<dbReference type="PANTHER" id="PTHR47127">
    <property type="entry name" value="10A19I.15"/>
    <property type="match status" value="1"/>
</dbReference>
<evidence type="ECO:0000313" key="1">
    <source>
        <dbReference type="EnsemblPlants" id="HORVU.MOREX.r3.5HG0519110.1.CDS1"/>
    </source>
</evidence>
<keyword evidence="2" id="KW-1185">Reference proteome</keyword>
<evidence type="ECO:0000313" key="2">
    <source>
        <dbReference type="Proteomes" id="UP000011116"/>
    </source>
</evidence>
<organism evidence="1 2">
    <name type="scientific">Hordeum vulgare subsp. vulgare</name>
    <name type="common">Domesticated barley</name>
    <dbReference type="NCBI Taxonomy" id="112509"/>
    <lineage>
        <taxon>Eukaryota</taxon>
        <taxon>Viridiplantae</taxon>
        <taxon>Streptophyta</taxon>
        <taxon>Embryophyta</taxon>
        <taxon>Tracheophyta</taxon>
        <taxon>Spermatophyta</taxon>
        <taxon>Magnoliopsida</taxon>
        <taxon>Liliopsida</taxon>
        <taxon>Poales</taxon>
        <taxon>Poaceae</taxon>
        <taxon>BOP clade</taxon>
        <taxon>Pooideae</taxon>
        <taxon>Triticodae</taxon>
        <taxon>Triticeae</taxon>
        <taxon>Hordeinae</taxon>
        <taxon>Hordeum</taxon>
    </lineage>
</organism>
<protein>
    <submittedName>
        <fullName evidence="1">Uncharacterized protein</fullName>
    </submittedName>
</protein>
<reference evidence="1" key="3">
    <citation type="submission" date="2022-01" db="UniProtKB">
        <authorList>
            <consortium name="EnsemblPlants"/>
        </authorList>
    </citation>
    <scope>IDENTIFICATION</scope>
    <source>
        <strain evidence="1">subsp. vulgare</strain>
    </source>
</reference>
<accession>A0A8I6YKX3</accession>
<reference evidence="2" key="1">
    <citation type="journal article" date="2012" name="Nature">
        <title>A physical, genetic and functional sequence assembly of the barley genome.</title>
        <authorList>
            <consortium name="The International Barley Genome Sequencing Consortium"/>
            <person name="Mayer K.F."/>
            <person name="Waugh R."/>
            <person name="Brown J.W."/>
            <person name="Schulman A."/>
            <person name="Langridge P."/>
            <person name="Platzer M."/>
            <person name="Fincher G.B."/>
            <person name="Muehlbauer G.J."/>
            <person name="Sato K."/>
            <person name="Close T.J."/>
            <person name="Wise R.P."/>
            <person name="Stein N."/>
        </authorList>
    </citation>
    <scope>NUCLEOTIDE SEQUENCE [LARGE SCALE GENOMIC DNA]</scope>
    <source>
        <strain evidence="2">cv. Morex</strain>
    </source>
</reference>
<proteinExistence type="predicted"/>
<dbReference type="EnsemblPlants" id="HORVU.MOREX.r3.5HG0519110.1">
    <property type="protein sequence ID" value="HORVU.MOREX.r3.5HG0519110.1.CDS1"/>
    <property type="gene ID" value="HORVU.MOREX.r3.5HG0519110"/>
</dbReference>
<dbReference type="Proteomes" id="UP000011116">
    <property type="component" value="Chromosome 5H"/>
</dbReference>
<name>A0A8I6YKX3_HORVV</name>
<sequence>MQQIFSFGLATGKHAMGSSQPLGSPMPEYLDTQESDTINVDAHEKDDEHVHVLDRKRKMSNFMDEELNVFSSLTEAVKEVATTVRESKSVDVHPHLYNSVMEERGFGPEALMVALSHLLDNKAHGVGFVAMGLVHRVLCLRTWLGKHYY</sequence>